<reference evidence="1 2" key="1">
    <citation type="submission" date="2019-03" db="EMBL/GenBank/DDBJ databases">
        <title>Deep-cultivation of Planctomycetes and their phenomic and genomic characterization uncovers novel biology.</title>
        <authorList>
            <person name="Wiegand S."/>
            <person name="Jogler M."/>
            <person name="Boedeker C."/>
            <person name="Pinto D."/>
            <person name="Vollmers J."/>
            <person name="Rivas-Marin E."/>
            <person name="Kohn T."/>
            <person name="Peeters S.H."/>
            <person name="Heuer A."/>
            <person name="Rast P."/>
            <person name="Oberbeckmann S."/>
            <person name="Bunk B."/>
            <person name="Jeske O."/>
            <person name="Meyerdierks A."/>
            <person name="Storesund J.E."/>
            <person name="Kallscheuer N."/>
            <person name="Luecker S."/>
            <person name="Lage O.M."/>
            <person name="Pohl T."/>
            <person name="Merkel B.J."/>
            <person name="Hornburger P."/>
            <person name="Mueller R.-W."/>
            <person name="Bruemmer F."/>
            <person name="Labrenz M."/>
            <person name="Spormann A.M."/>
            <person name="Op den Camp H."/>
            <person name="Overmann J."/>
            <person name="Amann R."/>
            <person name="Jetten M.S.M."/>
            <person name="Mascher T."/>
            <person name="Medema M.H."/>
            <person name="Devos D.P."/>
            <person name="Kaster A.-K."/>
            <person name="Ovreas L."/>
            <person name="Rohde M."/>
            <person name="Galperin M.Y."/>
            <person name="Jogler C."/>
        </authorList>
    </citation>
    <scope>NUCLEOTIDE SEQUENCE [LARGE SCALE GENOMIC DNA]</scope>
    <source>
        <strain evidence="1 2">V144</strain>
    </source>
</reference>
<sequence length="29" mass="3312">MGYTEIIQSNSSYLEAVNVDVPEITRRIL</sequence>
<evidence type="ECO:0000313" key="2">
    <source>
        <dbReference type="Proteomes" id="UP000318704"/>
    </source>
</evidence>
<name>A0A517VUC6_9PLAN</name>
<dbReference type="AlphaFoldDB" id="A0A517VUC6"/>
<dbReference type="Proteomes" id="UP000318704">
    <property type="component" value="Chromosome"/>
</dbReference>
<dbReference type="KEGG" id="gaw:V144x_20660"/>
<proteinExistence type="predicted"/>
<protein>
    <submittedName>
        <fullName evidence="1">Uncharacterized protein</fullName>
    </submittedName>
</protein>
<dbReference type="EMBL" id="CP037920">
    <property type="protein sequence ID" value="QDT96608.1"/>
    <property type="molecule type" value="Genomic_DNA"/>
</dbReference>
<accession>A0A517VUC6</accession>
<gene>
    <name evidence="1" type="ORF">V144x_20660</name>
</gene>
<organism evidence="1 2">
    <name type="scientific">Gimesia aquarii</name>
    <dbReference type="NCBI Taxonomy" id="2527964"/>
    <lineage>
        <taxon>Bacteria</taxon>
        <taxon>Pseudomonadati</taxon>
        <taxon>Planctomycetota</taxon>
        <taxon>Planctomycetia</taxon>
        <taxon>Planctomycetales</taxon>
        <taxon>Planctomycetaceae</taxon>
        <taxon>Gimesia</taxon>
    </lineage>
</organism>
<evidence type="ECO:0000313" key="1">
    <source>
        <dbReference type="EMBL" id="QDT96608.1"/>
    </source>
</evidence>